<evidence type="ECO:0000256" key="3">
    <source>
        <dbReference type="ARBA" id="ARBA00023015"/>
    </source>
</evidence>
<dbReference type="GO" id="GO:0043565">
    <property type="term" value="F:sequence-specific DNA binding"/>
    <property type="evidence" value="ECO:0007669"/>
    <property type="project" value="InterPro"/>
</dbReference>
<evidence type="ECO:0000256" key="1">
    <source>
        <dbReference type="ARBA" id="ARBA00022741"/>
    </source>
</evidence>
<dbReference type="PANTHER" id="PTHR32071:SF57">
    <property type="entry name" value="C4-DICARBOXYLATE TRANSPORT TRANSCRIPTIONAL REGULATORY PROTEIN DCTD"/>
    <property type="match status" value="1"/>
</dbReference>
<dbReference type="InterPro" id="IPR058031">
    <property type="entry name" value="AAA_lid_NorR"/>
</dbReference>
<evidence type="ECO:0000256" key="2">
    <source>
        <dbReference type="ARBA" id="ARBA00022840"/>
    </source>
</evidence>
<dbReference type="GO" id="GO:0000156">
    <property type="term" value="F:phosphorelay response regulator activity"/>
    <property type="evidence" value="ECO:0007669"/>
    <property type="project" value="InterPro"/>
</dbReference>
<dbReference type="Gene3D" id="3.40.50.300">
    <property type="entry name" value="P-loop containing nucleotide triphosphate hydrolases"/>
    <property type="match status" value="1"/>
</dbReference>
<dbReference type="Pfam" id="PF00158">
    <property type="entry name" value="Sigma54_activat"/>
    <property type="match status" value="1"/>
</dbReference>
<dbReference type="Proteomes" id="UP000280960">
    <property type="component" value="Chromosome"/>
</dbReference>
<dbReference type="GO" id="GO:0005524">
    <property type="term" value="F:ATP binding"/>
    <property type="evidence" value="ECO:0007669"/>
    <property type="project" value="UniProtKB-KW"/>
</dbReference>
<dbReference type="InterPro" id="IPR009057">
    <property type="entry name" value="Homeodomain-like_sf"/>
</dbReference>
<dbReference type="PROSITE" id="PS00675">
    <property type="entry name" value="SIGMA54_INTERACT_1"/>
    <property type="match status" value="1"/>
</dbReference>
<keyword evidence="3" id="KW-0805">Transcription regulation</keyword>
<proteinExistence type="predicted"/>
<keyword evidence="7" id="KW-1185">Reference proteome</keyword>
<name>A0A3G2R6T8_9FIRM</name>
<keyword evidence="1" id="KW-0547">Nucleotide-binding</keyword>
<dbReference type="SUPFAM" id="SSF159800">
    <property type="entry name" value="PrpR receptor domain-like"/>
    <property type="match status" value="1"/>
</dbReference>
<accession>A0A3G2R6T8</accession>
<dbReference type="Pfam" id="PF02954">
    <property type="entry name" value="HTH_8"/>
    <property type="match status" value="1"/>
</dbReference>
<evidence type="ECO:0000313" key="7">
    <source>
        <dbReference type="Proteomes" id="UP000280960"/>
    </source>
</evidence>
<dbReference type="SMART" id="SM00091">
    <property type="entry name" value="PAS"/>
    <property type="match status" value="1"/>
</dbReference>
<dbReference type="SUPFAM" id="SSF55785">
    <property type="entry name" value="PYP-like sensor domain (PAS domain)"/>
    <property type="match status" value="1"/>
</dbReference>
<dbReference type="Pfam" id="PF06506">
    <property type="entry name" value="PrpR_N"/>
    <property type="match status" value="1"/>
</dbReference>
<keyword evidence="4" id="KW-0804">Transcription</keyword>
<dbReference type="InterPro" id="IPR002078">
    <property type="entry name" value="Sigma_54_int"/>
</dbReference>
<keyword evidence="2" id="KW-0067">ATP-binding</keyword>
<dbReference type="SUPFAM" id="SSF52540">
    <property type="entry name" value="P-loop containing nucleoside triphosphate hydrolases"/>
    <property type="match status" value="1"/>
</dbReference>
<dbReference type="PROSITE" id="PS50045">
    <property type="entry name" value="SIGMA54_INTERACT_4"/>
    <property type="match status" value="1"/>
</dbReference>
<sequence length="630" mass="70595">MNNILLIAPYEELEKTAKEVVMEHGLQVDVIQGNLSDGSNIAKRAEEKGVEVIISRGGTYQSIKNVVNIPVIEIQVSAFDILRALKDLLDYRGPIGIVGYENVVFGIDTLIDVLGLDLIRVIFKNEEEAPRQVYEVASKGVREFVGDTIGIKTVKSMGFRGRLIESGKEAVLSAIYEARRVLEIRREERARAERFKVIMDFIHDGIIAVDEKGYITIFNKTAGEIFNKSDNPVGKHVSEVVETTKLPEVLKSGEPQLGELQRVGNVVIATNRVPIIVDGEVKGAVATFQDVTQIQKMEQKIRRELHQKGLVAKYSFKDIVHKSRIMEDLICRARKYAELDSTTVLILGETGTGKELFAHSIHNESPRAKGPFVAINCAALPENLLESELFGYAEGAFTGARRGGKIGLFEMAHMGTIFLDEIGDMPLNLQSRLLRVIQEKEVMRIGDDRVIPVDVRIIASTNRNLEEDIEKGAFRRDLFYRLNVLKLIIPPLRERKEDIPLLVDLFVEKYSSRLGKKVNGITQKARDLLMNLDYSGNVRELKGVIERAVAFAESEYIKEADLGISNQAAKQNDAISRDIFKGNFTLKEIEIMAIREALAKTRNNISEAARLLGVDRTTIWRKIKESGLTQ</sequence>
<dbReference type="KEGG" id="bacg:D2962_11175"/>
<dbReference type="NCBIfam" id="TIGR00229">
    <property type="entry name" value="sensory_box"/>
    <property type="match status" value="1"/>
</dbReference>
<dbReference type="Pfam" id="PF25601">
    <property type="entry name" value="AAA_lid_14"/>
    <property type="match status" value="1"/>
</dbReference>
<dbReference type="PRINTS" id="PR01590">
    <property type="entry name" value="HTHFIS"/>
</dbReference>
<dbReference type="GO" id="GO:0006355">
    <property type="term" value="P:regulation of DNA-templated transcription"/>
    <property type="evidence" value="ECO:0007669"/>
    <property type="project" value="InterPro"/>
</dbReference>
<dbReference type="Pfam" id="PF00989">
    <property type="entry name" value="PAS"/>
    <property type="match status" value="1"/>
</dbReference>
<dbReference type="EMBL" id="CP033169">
    <property type="protein sequence ID" value="AYO31085.1"/>
    <property type="molecule type" value="Genomic_DNA"/>
</dbReference>
<dbReference type="Gene3D" id="3.40.50.10660">
    <property type="entry name" value="PrpR receptor domain-like"/>
    <property type="match status" value="1"/>
</dbReference>
<feature type="domain" description="Sigma-54 factor interaction" evidence="5">
    <location>
        <begin position="319"/>
        <end position="550"/>
    </location>
</feature>
<dbReference type="RefSeq" id="WP_122015010.1">
    <property type="nucleotide sequence ID" value="NZ_CP033169.1"/>
</dbReference>
<dbReference type="Gene3D" id="3.30.450.20">
    <property type="entry name" value="PAS domain"/>
    <property type="match status" value="1"/>
</dbReference>
<dbReference type="InterPro" id="IPR002197">
    <property type="entry name" value="HTH_Fis"/>
</dbReference>
<dbReference type="InterPro" id="IPR003593">
    <property type="entry name" value="AAA+_ATPase"/>
</dbReference>
<evidence type="ECO:0000256" key="4">
    <source>
        <dbReference type="ARBA" id="ARBA00023163"/>
    </source>
</evidence>
<dbReference type="InterPro" id="IPR013767">
    <property type="entry name" value="PAS_fold"/>
</dbReference>
<dbReference type="Gene3D" id="1.10.8.60">
    <property type="match status" value="1"/>
</dbReference>
<dbReference type="PANTHER" id="PTHR32071">
    <property type="entry name" value="TRANSCRIPTIONAL REGULATORY PROTEIN"/>
    <property type="match status" value="1"/>
</dbReference>
<dbReference type="FunFam" id="3.40.50.300:FF:000006">
    <property type="entry name" value="DNA-binding transcriptional regulator NtrC"/>
    <property type="match status" value="1"/>
</dbReference>
<dbReference type="SUPFAM" id="SSF46689">
    <property type="entry name" value="Homeodomain-like"/>
    <property type="match status" value="1"/>
</dbReference>
<reference evidence="6 7" key="1">
    <citation type="submission" date="2018-10" db="EMBL/GenBank/DDBJ databases">
        <authorList>
            <person name="Zhang X."/>
        </authorList>
    </citation>
    <scope>NUCLEOTIDE SEQUENCE [LARGE SCALE GENOMIC DNA]</scope>
    <source>
        <strain evidence="6 7">SK-G1</strain>
    </source>
</reference>
<gene>
    <name evidence="6" type="ORF">D2962_11175</name>
</gene>
<dbReference type="InterPro" id="IPR025662">
    <property type="entry name" value="Sigma_54_int_dom_ATP-bd_1"/>
</dbReference>
<dbReference type="AlphaFoldDB" id="A0A3G2R6T8"/>
<dbReference type="Gene3D" id="1.10.10.60">
    <property type="entry name" value="Homeodomain-like"/>
    <property type="match status" value="1"/>
</dbReference>
<dbReference type="InterPro" id="IPR010524">
    <property type="entry name" value="Sig_transdc_resp-reg_PrpR_N"/>
</dbReference>
<dbReference type="SMART" id="SM00382">
    <property type="entry name" value="AAA"/>
    <property type="match status" value="1"/>
</dbReference>
<evidence type="ECO:0000313" key="6">
    <source>
        <dbReference type="EMBL" id="AYO31085.1"/>
    </source>
</evidence>
<dbReference type="InterPro" id="IPR035965">
    <property type="entry name" value="PAS-like_dom_sf"/>
</dbReference>
<evidence type="ECO:0000259" key="5">
    <source>
        <dbReference type="PROSITE" id="PS50045"/>
    </source>
</evidence>
<dbReference type="CDD" id="cd00009">
    <property type="entry name" value="AAA"/>
    <property type="match status" value="1"/>
</dbReference>
<organism evidence="6 7">
    <name type="scientific">Biomaibacter acetigenes</name>
    <dbReference type="NCBI Taxonomy" id="2316383"/>
    <lineage>
        <taxon>Bacteria</taxon>
        <taxon>Bacillati</taxon>
        <taxon>Bacillota</taxon>
        <taxon>Clostridia</taxon>
        <taxon>Thermosediminibacterales</taxon>
        <taxon>Tepidanaerobacteraceae</taxon>
        <taxon>Biomaibacter</taxon>
    </lineage>
</organism>
<protein>
    <submittedName>
        <fullName evidence="6">PAS domain S-box protein</fullName>
    </submittedName>
</protein>
<dbReference type="InterPro" id="IPR000014">
    <property type="entry name" value="PAS"/>
</dbReference>
<dbReference type="Gene3D" id="3.40.50.2300">
    <property type="match status" value="1"/>
</dbReference>
<dbReference type="InterPro" id="IPR027417">
    <property type="entry name" value="P-loop_NTPase"/>
</dbReference>